<dbReference type="GO" id="GO:0045892">
    <property type="term" value="P:negative regulation of DNA-templated transcription"/>
    <property type="evidence" value="ECO:0007669"/>
    <property type="project" value="InterPro"/>
</dbReference>
<dbReference type="InterPro" id="IPR036390">
    <property type="entry name" value="WH_DNA-bd_sf"/>
</dbReference>
<sequence length="129" mass="14524">MSRPAGEELSRRERQMMDVVYRLGRATAADVQQAIPDPPSYSAVRAILRILEEKGHLKHEQDGPRYVFLPKVSRERARRSALRQLVQTFFEGSTAQAVAALLGEPDAKLSDEEIGRLAILIAQARKEDR</sequence>
<dbReference type="EMBL" id="CP042997">
    <property type="protein sequence ID" value="QEH33586.1"/>
    <property type="molecule type" value="Genomic_DNA"/>
</dbReference>
<dbReference type="InterPro" id="IPR036388">
    <property type="entry name" value="WH-like_DNA-bd_sf"/>
</dbReference>
<protein>
    <submittedName>
        <fullName evidence="5">Transcriptional repressor CopY</fullName>
    </submittedName>
</protein>
<dbReference type="PIRSF" id="PIRSF019455">
    <property type="entry name" value="CopR_AtkY"/>
    <property type="match status" value="1"/>
</dbReference>
<accession>A0A5B9VYZ0</accession>
<comment type="similarity">
    <text evidence="1">Belongs to the BlaI transcriptional regulatory family.</text>
</comment>
<proteinExistence type="inferred from homology"/>
<gene>
    <name evidence="5" type="primary">copY</name>
    <name evidence="5" type="ORF">OJF2_20880</name>
</gene>
<reference evidence="5 6" key="1">
    <citation type="submission" date="2019-08" db="EMBL/GenBank/DDBJ databases">
        <title>Deep-cultivation of Planctomycetes and their phenomic and genomic characterization uncovers novel biology.</title>
        <authorList>
            <person name="Wiegand S."/>
            <person name="Jogler M."/>
            <person name="Boedeker C."/>
            <person name="Pinto D."/>
            <person name="Vollmers J."/>
            <person name="Rivas-Marin E."/>
            <person name="Kohn T."/>
            <person name="Peeters S.H."/>
            <person name="Heuer A."/>
            <person name="Rast P."/>
            <person name="Oberbeckmann S."/>
            <person name="Bunk B."/>
            <person name="Jeske O."/>
            <person name="Meyerdierks A."/>
            <person name="Storesund J.E."/>
            <person name="Kallscheuer N."/>
            <person name="Luecker S."/>
            <person name="Lage O.M."/>
            <person name="Pohl T."/>
            <person name="Merkel B.J."/>
            <person name="Hornburger P."/>
            <person name="Mueller R.-W."/>
            <person name="Bruemmer F."/>
            <person name="Labrenz M."/>
            <person name="Spormann A.M."/>
            <person name="Op den Camp H."/>
            <person name="Overmann J."/>
            <person name="Amann R."/>
            <person name="Jetten M.S.M."/>
            <person name="Mascher T."/>
            <person name="Medema M.H."/>
            <person name="Devos D.P."/>
            <person name="Kaster A.-K."/>
            <person name="Ovreas L."/>
            <person name="Rohde M."/>
            <person name="Galperin M.Y."/>
            <person name="Jogler C."/>
        </authorList>
    </citation>
    <scope>NUCLEOTIDE SEQUENCE [LARGE SCALE GENOMIC DNA]</scope>
    <source>
        <strain evidence="5 6">OJF2</strain>
    </source>
</reference>
<dbReference type="RefSeq" id="WP_148593564.1">
    <property type="nucleotide sequence ID" value="NZ_CP042997.1"/>
</dbReference>
<evidence type="ECO:0000256" key="3">
    <source>
        <dbReference type="ARBA" id="ARBA00023125"/>
    </source>
</evidence>
<dbReference type="Proteomes" id="UP000324233">
    <property type="component" value="Chromosome"/>
</dbReference>
<dbReference type="Pfam" id="PF03965">
    <property type="entry name" value="Penicillinase_R"/>
    <property type="match status" value="1"/>
</dbReference>
<evidence type="ECO:0000256" key="1">
    <source>
        <dbReference type="ARBA" id="ARBA00011046"/>
    </source>
</evidence>
<dbReference type="InterPro" id="IPR005650">
    <property type="entry name" value="BlaI_family"/>
</dbReference>
<dbReference type="KEGG" id="agv:OJF2_20880"/>
<name>A0A5B9VYZ0_9BACT</name>
<organism evidence="5 6">
    <name type="scientific">Aquisphaera giovannonii</name>
    <dbReference type="NCBI Taxonomy" id="406548"/>
    <lineage>
        <taxon>Bacteria</taxon>
        <taxon>Pseudomonadati</taxon>
        <taxon>Planctomycetota</taxon>
        <taxon>Planctomycetia</taxon>
        <taxon>Isosphaerales</taxon>
        <taxon>Isosphaeraceae</taxon>
        <taxon>Aquisphaera</taxon>
    </lineage>
</organism>
<dbReference type="SUPFAM" id="SSF46785">
    <property type="entry name" value="Winged helix' DNA-binding domain"/>
    <property type="match status" value="1"/>
</dbReference>
<dbReference type="Gene3D" id="1.10.10.10">
    <property type="entry name" value="Winged helix-like DNA-binding domain superfamily/Winged helix DNA-binding domain"/>
    <property type="match status" value="1"/>
</dbReference>
<evidence type="ECO:0000313" key="5">
    <source>
        <dbReference type="EMBL" id="QEH33586.1"/>
    </source>
</evidence>
<evidence type="ECO:0000313" key="6">
    <source>
        <dbReference type="Proteomes" id="UP000324233"/>
    </source>
</evidence>
<evidence type="ECO:0000256" key="2">
    <source>
        <dbReference type="ARBA" id="ARBA00023015"/>
    </source>
</evidence>
<keyword evidence="2" id="KW-0805">Transcription regulation</keyword>
<dbReference type="OrthoDB" id="279010at2"/>
<keyword evidence="3" id="KW-0238">DNA-binding</keyword>
<dbReference type="AlphaFoldDB" id="A0A5B9VYZ0"/>
<dbReference type="GO" id="GO:0003677">
    <property type="term" value="F:DNA binding"/>
    <property type="evidence" value="ECO:0007669"/>
    <property type="project" value="UniProtKB-KW"/>
</dbReference>
<evidence type="ECO:0000256" key="4">
    <source>
        <dbReference type="ARBA" id="ARBA00023163"/>
    </source>
</evidence>
<keyword evidence="6" id="KW-1185">Reference proteome</keyword>
<keyword evidence="4" id="KW-0804">Transcription</keyword>